<evidence type="ECO:0000256" key="2">
    <source>
        <dbReference type="ARBA" id="ARBA00004496"/>
    </source>
</evidence>
<keyword evidence="7" id="KW-0819">tRNA processing</keyword>
<evidence type="ECO:0000256" key="4">
    <source>
        <dbReference type="ARBA" id="ARBA00009567"/>
    </source>
</evidence>
<evidence type="ECO:0000256" key="7">
    <source>
        <dbReference type="ARBA" id="ARBA00022694"/>
    </source>
</evidence>
<protein>
    <recommendedName>
        <fullName evidence="5">Elongator complex protein 5</fullName>
    </recommendedName>
</protein>
<comment type="pathway">
    <text evidence="3">tRNA modification; 5-methoxycarbonylmethyl-2-thiouridine-tRNA biosynthesis.</text>
</comment>
<name>A0ABD2MX23_9CUCU</name>
<evidence type="ECO:0000256" key="1">
    <source>
        <dbReference type="ARBA" id="ARBA00004123"/>
    </source>
</evidence>
<sequence>MLNTYLQTSPPTKFILIQDCLQEKAHPILNLLKNHHHKLNHDLSYFIFEGNYLKINATLSSQNIKCHNFTSPSSIEALEKDLRTKLKPNSVIILDSLVHLIYLYGLKGTYEMLNNFMKEIKDGQQIIGILHTDLLENCDKVSQCMEHLSSLSIMLDPLVSRVYYTYKKVGGRVFKQIEEYRIEGGQFVTEALKKPDVHKLVQDKINEISPELLTTFKIGLTDTEKESRDSLVLPYLPKDKDATTVEGGEIFYKFDEVDDWDEEDPDDDLDI</sequence>
<proteinExistence type="inferred from homology"/>
<dbReference type="PANTHER" id="PTHR15641:SF1">
    <property type="entry name" value="ELONGATOR COMPLEX PROTEIN 5"/>
    <property type="match status" value="1"/>
</dbReference>
<dbReference type="GO" id="GO:0008033">
    <property type="term" value="P:tRNA processing"/>
    <property type="evidence" value="ECO:0007669"/>
    <property type="project" value="UniProtKB-KW"/>
</dbReference>
<dbReference type="Pfam" id="PF10483">
    <property type="entry name" value="Elong_Iki1"/>
    <property type="match status" value="2"/>
</dbReference>
<dbReference type="Proteomes" id="UP001516400">
    <property type="component" value="Unassembled WGS sequence"/>
</dbReference>
<accession>A0ABD2MX23</accession>
<comment type="caution">
    <text evidence="9">The sequence shown here is derived from an EMBL/GenBank/DDBJ whole genome shotgun (WGS) entry which is preliminary data.</text>
</comment>
<dbReference type="PANTHER" id="PTHR15641">
    <property type="entry name" value="ELONGATOR COMPLEX PROTEIN 5"/>
    <property type="match status" value="1"/>
</dbReference>
<evidence type="ECO:0000256" key="8">
    <source>
        <dbReference type="ARBA" id="ARBA00023242"/>
    </source>
</evidence>
<dbReference type="GO" id="GO:0005634">
    <property type="term" value="C:nucleus"/>
    <property type="evidence" value="ECO:0007669"/>
    <property type="project" value="UniProtKB-SubCell"/>
</dbReference>
<comment type="similarity">
    <text evidence="4">Belongs to the ELP5 family.</text>
</comment>
<evidence type="ECO:0000256" key="3">
    <source>
        <dbReference type="ARBA" id="ARBA00005043"/>
    </source>
</evidence>
<dbReference type="EMBL" id="JABFTP020000042">
    <property type="protein sequence ID" value="KAL3270989.1"/>
    <property type="molecule type" value="Genomic_DNA"/>
</dbReference>
<dbReference type="GO" id="GO:0005737">
    <property type="term" value="C:cytoplasm"/>
    <property type="evidence" value="ECO:0007669"/>
    <property type="project" value="UniProtKB-SubCell"/>
</dbReference>
<evidence type="ECO:0000313" key="9">
    <source>
        <dbReference type="EMBL" id="KAL3270989.1"/>
    </source>
</evidence>
<keyword evidence="6" id="KW-0963">Cytoplasm</keyword>
<evidence type="ECO:0000256" key="6">
    <source>
        <dbReference type="ARBA" id="ARBA00022490"/>
    </source>
</evidence>
<dbReference type="AlphaFoldDB" id="A0ABD2MX23"/>
<dbReference type="InterPro" id="IPR019519">
    <property type="entry name" value="Elp5"/>
</dbReference>
<keyword evidence="10" id="KW-1185">Reference proteome</keyword>
<gene>
    <name evidence="9" type="ORF">HHI36_021492</name>
</gene>
<keyword evidence="8" id="KW-0539">Nucleus</keyword>
<dbReference type="Gene3D" id="3.40.50.300">
    <property type="entry name" value="P-loop containing nucleotide triphosphate hydrolases"/>
    <property type="match status" value="1"/>
</dbReference>
<dbReference type="InterPro" id="IPR027417">
    <property type="entry name" value="P-loop_NTPase"/>
</dbReference>
<reference evidence="9 10" key="1">
    <citation type="journal article" date="2021" name="BMC Biol.">
        <title>Horizontally acquired antibacterial genes associated with adaptive radiation of ladybird beetles.</title>
        <authorList>
            <person name="Li H.S."/>
            <person name="Tang X.F."/>
            <person name="Huang Y.H."/>
            <person name="Xu Z.Y."/>
            <person name="Chen M.L."/>
            <person name="Du X.Y."/>
            <person name="Qiu B.Y."/>
            <person name="Chen P.T."/>
            <person name="Zhang W."/>
            <person name="Slipinski A."/>
            <person name="Escalona H.E."/>
            <person name="Waterhouse R.M."/>
            <person name="Zwick A."/>
            <person name="Pang H."/>
        </authorList>
    </citation>
    <scope>NUCLEOTIDE SEQUENCE [LARGE SCALE GENOMIC DNA]</scope>
    <source>
        <strain evidence="9">SYSU2018</strain>
    </source>
</reference>
<evidence type="ECO:0000256" key="5">
    <source>
        <dbReference type="ARBA" id="ARBA00020264"/>
    </source>
</evidence>
<evidence type="ECO:0000313" key="10">
    <source>
        <dbReference type="Proteomes" id="UP001516400"/>
    </source>
</evidence>
<comment type="subcellular location">
    <subcellularLocation>
        <location evidence="2">Cytoplasm</location>
    </subcellularLocation>
    <subcellularLocation>
        <location evidence="1">Nucleus</location>
    </subcellularLocation>
</comment>
<organism evidence="9 10">
    <name type="scientific">Cryptolaemus montrouzieri</name>
    <dbReference type="NCBI Taxonomy" id="559131"/>
    <lineage>
        <taxon>Eukaryota</taxon>
        <taxon>Metazoa</taxon>
        <taxon>Ecdysozoa</taxon>
        <taxon>Arthropoda</taxon>
        <taxon>Hexapoda</taxon>
        <taxon>Insecta</taxon>
        <taxon>Pterygota</taxon>
        <taxon>Neoptera</taxon>
        <taxon>Endopterygota</taxon>
        <taxon>Coleoptera</taxon>
        <taxon>Polyphaga</taxon>
        <taxon>Cucujiformia</taxon>
        <taxon>Coccinelloidea</taxon>
        <taxon>Coccinellidae</taxon>
        <taxon>Scymninae</taxon>
        <taxon>Scymnini</taxon>
        <taxon>Cryptolaemus</taxon>
    </lineage>
</organism>